<dbReference type="InterPro" id="IPR006623">
    <property type="entry name" value="THEG"/>
</dbReference>
<dbReference type="AlphaFoldDB" id="A0AAN9BPM4"/>
<dbReference type="EMBL" id="JBAMIC010000003">
    <property type="protein sequence ID" value="KAK7110186.1"/>
    <property type="molecule type" value="Genomic_DNA"/>
</dbReference>
<sequence length="334" mass="37182">MTTGQSKANREFGEYDSDTDDRGAGYPQDGEYERIREKARNRLKKLAKHKEPHVAWHTCVGPQVRWGTQEMLWPVSPRAMQGSATPRICALSTPKKDFQAGTVHYNRPMYYYSSGRASVIWSVSEGAKEGAATERVESLAQPKAFHGDLHEHKPQFFYSCGRVTPIWPVSRGAMGSNERPRTTTLAGHRPYHADFKDERPIQSVVSAAARTTRPNEHISSLAMPKKRSEGPFRAPQWPVSDQVKTSVATGHCVELACSKPLAEGFQHAKEVEWPISKGAKRAQASGRIIELAQPISRASMDHLQFNPNAFTVKESALKGVIPGRIEDLAVPMNR</sequence>
<evidence type="ECO:0000256" key="1">
    <source>
        <dbReference type="ARBA" id="ARBA00022737"/>
    </source>
</evidence>
<dbReference type="InterPro" id="IPR042401">
    <property type="entry name" value="SPMAP2-like"/>
</dbReference>
<evidence type="ECO:0000313" key="4">
    <source>
        <dbReference type="Proteomes" id="UP001374579"/>
    </source>
</evidence>
<dbReference type="PANTHER" id="PTHR15901:SF16">
    <property type="entry name" value="TESTICULAR HAPLOID EXPRESSED GENE PROTEIN"/>
    <property type="match status" value="1"/>
</dbReference>
<proteinExistence type="predicted"/>
<protein>
    <submittedName>
        <fullName evidence="3">Uncharacterized protein</fullName>
    </submittedName>
</protein>
<keyword evidence="1" id="KW-0677">Repeat</keyword>
<name>A0AAN9BPM4_9CAEN</name>
<feature type="region of interest" description="Disordered" evidence="2">
    <location>
        <begin position="1"/>
        <end position="32"/>
    </location>
</feature>
<gene>
    <name evidence="3" type="ORF">V1264_014105</name>
</gene>
<comment type="caution">
    <text evidence="3">The sequence shown here is derived from an EMBL/GenBank/DDBJ whole genome shotgun (WGS) entry which is preliminary data.</text>
</comment>
<dbReference type="Proteomes" id="UP001374579">
    <property type="component" value="Unassembled WGS sequence"/>
</dbReference>
<organism evidence="3 4">
    <name type="scientific">Littorina saxatilis</name>
    <dbReference type="NCBI Taxonomy" id="31220"/>
    <lineage>
        <taxon>Eukaryota</taxon>
        <taxon>Metazoa</taxon>
        <taxon>Spiralia</taxon>
        <taxon>Lophotrochozoa</taxon>
        <taxon>Mollusca</taxon>
        <taxon>Gastropoda</taxon>
        <taxon>Caenogastropoda</taxon>
        <taxon>Littorinimorpha</taxon>
        <taxon>Littorinoidea</taxon>
        <taxon>Littorinidae</taxon>
        <taxon>Littorina</taxon>
    </lineage>
</organism>
<keyword evidence="4" id="KW-1185">Reference proteome</keyword>
<evidence type="ECO:0000313" key="3">
    <source>
        <dbReference type="EMBL" id="KAK7110186.1"/>
    </source>
</evidence>
<dbReference type="PANTHER" id="PTHR15901">
    <property type="entry name" value="TESTICULAR HAPLOID EXPRESSED GENE PROTEIN"/>
    <property type="match status" value="1"/>
</dbReference>
<accession>A0AAN9BPM4</accession>
<dbReference type="SMART" id="SM00705">
    <property type="entry name" value="THEG"/>
    <property type="match status" value="6"/>
</dbReference>
<evidence type="ECO:0000256" key="2">
    <source>
        <dbReference type="SAM" id="MobiDB-lite"/>
    </source>
</evidence>
<dbReference type="Pfam" id="PF14912">
    <property type="entry name" value="THEG"/>
    <property type="match status" value="4"/>
</dbReference>
<reference evidence="3 4" key="1">
    <citation type="submission" date="2024-02" db="EMBL/GenBank/DDBJ databases">
        <title>Chromosome-scale genome assembly of the rough periwinkle Littorina saxatilis.</title>
        <authorList>
            <person name="De Jode A."/>
            <person name="Faria R."/>
            <person name="Formenti G."/>
            <person name="Sims Y."/>
            <person name="Smith T.P."/>
            <person name="Tracey A."/>
            <person name="Wood J.M.D."/>
            <person name="Zagrodzka Z.B."/>
            <person name="Johannesson K."/>
            <person name="Butlin R.K."/>
            <person name="Leder E.H."/>
        </authorList>
    </citation>
    <scope>NUCLEOTIDE SEQUENCE [LARGE SCALE GENOMIC DNA]</scope>
    <source>
        <strain evidence="3">Snail1</strain>
        <tissue evidence="3">Muscle</tissue>
    </source>
</reference>